<evidence type="ECO:0000313" key="2">
    <source>
        <dbReference type="EMBL" id="GAG94325.1"/>
    </source>
</evidence>
<dbReference type="PANTHER" id="PTHR21043:SF0">
    <property type="entry name" value="MITOCHONDRIAL ASSEMBLY OF RIBOSOMAL LARGE SUBUNIT PROTEIN 1"/>
    <property type="match status" value="1"/>
</dbReference>
<dbReference type="NCBIfam" id="TIGR00090">
    <property type="entry name" value="rsfS_iojap_ybeB"/>
    <property type="match status" value="1"/>
</dbReference>
<comment type="similarity">
    <text evidence="1">Belongs to the Iojap/RsfS family.</text>
</comment>
<dbReference type="PANTHER" id="PTHR21043">
    <property type="entry name" value="IOJAP SUPERFAMILY ORTHOLOG"/>
    <property type="match status" value="1"/>
</dbReference>
<proteinExistence type="inferred from homology"/>
<dbReference type="GO" id="GO:0017148">
    <property type="term" value="P:negative regulation of translation"/>
    <property type="evidence" value="ECO:0007669"/>
    <property type="project" value="TreeGrafter"/>
</dbReference>
<dbReference type="EMBL" id="BART01023587">
    <property type="protein sequence ID" value="GAG94325.1"/>
    <property type="molecule type" value="Genomic_DNA"/>
</dbReference>
<dbReference type="AlphaFoldDB" id="X1BH33"/>
<name>X1BH33_9ZZZZ</name>
<evidence type="ECO:0008006" key="3">
    <source>
        <dbReference type="Google" id="ProtNLM"/>
    </source>
</evidence>
<dbReference type="Gene3D" id="3.30.460.10">
    <property type="entry name" value="Beta Polymerase, domain 2"/>
    <property type="match status" value="1"/>
</dbReference>
<gene>
    <name evidence="2" type="ORF">S01H4_42868</name>
</gene>
<comment type="caution">
    <text evidence="2">The sequence shown here is derived from an EMBL/GenBank/DDBJ whole genome shotgun (WGS) entry which is preliminary data.</text>
</comment>
<evidence type="ECO:0000256" key="1">
    <source>
        <dbReference type="ARBA" id="ARBA00010574"/>
    </source>
</evidence>
<dbReference type="SUPFAM" id="SSF81301">
    <property type="entry name" value="Nucleotidyltransferase"/>
    <property type="match status" value="1"/>
</dbReference>
<protein>
    <recommendedName>
        <fullName evidence="3">Ribosomal silencing factor RsfS</fullName>
    </recommendedName>
</protein>
<dbReference type="GO" id="GO:0043023">
    <property type="term" value="F:ribosomal large subunit binding"/>
    <property type="evidence" value="ECO:0007669"/>
    <property type="project" value="TreeGrafter"/>
</dbReference>
<dbReference type="Pfam" id="PF02410">
    <property type="entry name" value="RsfS"/>
    <property type="match status" value="1"/>
</dbReference>
<organism evidence="2">
    <name type="scientific">marine sediment metagenome</name>
    <dbReference type="NCBI Taxonomy" id="412755"/>
    <lineage>
        <taxon>unclassified sequences</taxon>
        <taxon>metagenomes</taxon>
        <taxon>ecological metagenomes</taxon>
    </lineage>
</organism>
<dbReference type="GO" id="GO:0090071">
    <property type="term" value="P:negative regulation of ribosome biogenesis"/>
    <property type="evidence" value="ECO:0007669"/>
    <property type="project" value="TreeGrafter"/>
</dbReference>
<sequence length="136" mass="15377">MNKEKHTKISKNSLPQGVRVSVKASQAKKAEGIIVLDLSEISSFTDYFIIMHGYSDKQNIAICNSVARALKKANFKPLSIEGLDKAEWVLMDYGSFIIHIFSEHAREYYSLEKLWGDGPKLDIKNEIKNIMAGENK</sequence>
<reference evidence="2" key="1">
    <citation type="journal article" date="2014" name="Front. Microbiol.">
        <title>High frequency of phylogenetically diverse reductive dehalogenase-homologous genes in deep subseafloor sedimentary metagenomes.</title>
        <authorList>
            <person name="Kawai M."/>
            <person name="Futagami T."/>
            <person name="Toyoda A."/>
            <person name="Takaki Y."/>
            <person name="Nishi S."/>
            <person name="Hori S."/>
            <person name="Arai W."/>
            <person name="Tsubouchi T."/>
            <person name="Morono Y."/>
            <person name="Uchiyama I."/>
            <person name="Ito T."/>
            <person name="Fujiyama A."/>
            <person name="Inagaki F."/>
            <person name="Takami H."/>
        </authorList>
    </citation>
    <scope>NUCLEOTIDE SEQUENCE</scope>
    <source>
        <strain evidence="2">Expedition CK06-06</strain>
    </source>
</reference>
<dbReference type="InterPro" id="IPR004394">
    <property type="entry name" value="Iojap/RsfS/C7orf30"/>
</dbReference>
<accession>X1BH33</accession>
<dbReference type="InterPro" id="IPR043519">
    <property type="entry name" value="NT_sf"/>
</dbReference>
<dbReference type="HAMAP" id="MF_01477">
    <property type="entry name" value="Iojap_RsfS"/>
    <property type="match status" value="1"/>
</dbReference>